<feature type="compositionally biased region" description="Basic and acidic residues" evidence="2">
    <location>
        <begin position="234"/>
        <end position="246"/>
    </location>
</feature>
<keyword evidence="4" id="KW-1185">Reference proteome</keyword>
<feature type="region of interest" description="Disordered" evidence="2">
    <location>
        <begin position="234"/>
        <end position="273"/>
    </location>
</feature>
<dbReference type="Proteomes" id="UP000178129">
    <property type="component" value="Unassembled WGS sequence"/>
</dbReference>
<evidence type="ECO:0000256" key="2">
    <source>
        <dbReference type="SAM" id="MobiDB-lite"/>
    </source>
</evidence>
<comment type="caution">
    <text evidence="3">The sequence shown here is derived from an EMBL/GenBank/DDBJ whole genome shotgun (WGS) entry which is preliminary data.</text>
</comment>
<dbReference type="InParanoid" id="A0A1E1KCX8"/>
<evidence type="ECO:0000313" key="4">
    <source>
        <dbReference type="Proteomes" id="UP000178129"/>
    </source>
</evidence>
<dbReference type="EMBL" id="FJUW01000011">
    <property type="protein sequence ID" value="CZS95820.1"/>
    <property type="molecule type" value="Genomic_DNA"/>
</dbReference>
<protein>
    <submittedName>
        <fullName evidence="3">Uncharacterized protein</fullName>
    </submittedName>
</protein>
<sequence length="273" mass="30861">MYRSIKKEIYVAAAAPGRPYPIPVAVARVTDVLAECRALVLNENLVDDIDPQLLCYKYEYKAWVMLFQSYSEFPDGNAYKGAWEGEKVLRFCDHQANEAFLREGGELEQMVEDLKTEVALVNDELIIDANARKLKALVANLKAEQDNKILDGDLQTANTALEKATTDKQSLFGELKTAKVALEKAMVDKQELETRLVVLENSEAKLHKIKEKHRLNDLERQRGGKKINKLERAASHTKLMNRDGSDKYLQSADIEDPPTSSLIPDSNKRQKVE</sequence>
<keyword evidence="1" id="KW-0175">Coiled coil</keyword>
<gene>
    <name evidence="3" type="ORF">RCO7_08792</name>
</gene>
<evidence type="ECO:0000313" key="3">
    <source>
        <dbReference type="EMBL" id="CZS95820.1"/>
    </source>
</evidence>
<name>A0A1E1KCX8_9HELO</name>
<feature type="coiled-coil region" evidence="1">
    <location>
        <begin position="175"/>
        <end position="202"/>
    </location>
</feature>
<dbReference type="AlphaFoldDB" id="A0A1E1KCX8"/>
<evidence type="ECO:0000256" key="1">
    <source>
        <dbReference type="SAM" id="Coils"/>
    </source>
</evidence>
<organism evidence="3 4">
    <name type="scientific">Rhynchosporium graminicola</name>
    <dbReference type="NCBI Taxonomy" id="2792576"/>
    <lineage>
        <taxon>Eukaryota</taxon>
        <taxon>Fungi</taxon>
        <taxon>Dikarya</taxon>
        <taxon>Ascomycota</taxon>
        <taxon>Pezizomycotina</taxon>
        <taxon>Leotiomycetes</taxon>
        <taxon>Helotiales</taxon>
        <taxon>Ploettnerulaceae</taxon>
        <taxon>Rhynchosporium</taxon>
    </lineage>
</organism>
<reference evidence="4" key="1">
    <citation type="submission" date="2016-03" db="EMBL/GenBank/DDBJ databases">
        <authorList>
            <person name="Ploux O."/>
        </authorList>
    </citation>
    <scope>NUCLEOTIDE SEQUENCE [LARGE SCALE GENOMIC DNA]</scope>
    <source>
        <strain evidence="4">UK7</strain>
    </source>
</reference>
<accession>A0A1E1KCX8</accession>
<proteinExistence type="predicted"/>